<evidence type="ECO:0000256" key="2">
    <source>
        <dbReference type="ARBA" id="ARBA00022574"/>
    </source>
</evidence>
<feature type="compositionally biased region" description="Low complexity" evidence="5">
    <location>
        <begin position="371"/>
        <end position="382"/>
    </location>
</feature>
<feature type="compositionally biased region" description="Acidic residues" evidence="5">
    <location>
        <begin position="437"/>
        <end position="447"/>
    </location>
</feature>
<name>A0A0D2MNB9_9CHLO</name>
<feature type="repeat" description="WD" evidence="4">
    <location>
        <begin position="284"/>
        <end position="306"/>
    </location>
</feature>
<dbReference type="InterPro" id="IPR015943">
    <property type="entry name" value="WD40/YVTN_repeat-like_dom_sf"/>
</dbReference>
<dbReference type="KEGG" id="mng:MNEG_5911"/>
<dbReference type="SUPFAM" id="SSF50978">
    <property type="entry name" value="WD40 repeat-like"/>
    <property type="match status" value="1"/>
</dbReference>
<dbReference type="RefSeq" id="XP_013901066.1">
    <property type="nucleotide sequence ID" value="XM_014045612.1"/>
</dbReference>
<feature type="compositionally biased region" description="Low complexity" evidence="5">
    <location>
        <begin position="395"/>
        <end position="436"/>
    </location>
</feature>
<dbReference type="Pfam" id="PF00400">
    <property type="entry name" value="WD40"/>
    <property type="match status" value="3"/>
</dbReference>
<dbReference type="InterPro" id="IPR019775">
    <property type="entry name" value="WD40_repeat_CS"/>
</dbReference>
<dbReference type="InterPro" id="IPR051959">
    <property type="entry name" value="PAK1-Kinase_Regulator"/>
</dbReference>
<accession>A0A0D2MNB9</accession>
<protein>
    <recommendedName>
        <fullName evidence="8">P21-activated protein kinase-interacting protein 1-like protein</fullName>
    </recommendedName>
</protein>
<evidence type="ECO:0000313" key="7">
    <source>
        <dbReference type="Proteomes" id="UP000054498"/>
    </source>
</evidence>
<gene>
    <name evidence="6" type="ORF">MNEG_5911</name>
</gene>
<dbReference type="PANTHER" id="PTHR44675:SF1">
    <property type="entry name" value="P21-ACTIVATED PROTEIN KINASE-INTERACTING PROTEIN 1"/>
    <property type="match status" value="1"/>
</dbReference>
<dbReference type="Proteomes" id="UP000054498">
    <property type="component" value="Unassembled WGS sequence"/>
</dbReference>
<dbReference type="STRING" id="145388.A0A0D2MNB9"/>
<dbReference type="EMBL" id="KK101134">
    <property type="protein sequence ID" value="KIZ02047.1"/>
    <property type="molecule type" value="Genomic_DNA"/>
</dbReference>
<dbReference type="InterPro" id="IPR036322">
    <property type="entry name" value="WD40_repeat_dom_sf"/>
</dbReference>
<dbReference type="GeneID" id="25738788"/>
<dbReference type="InterPro" id="IPR020472">
    <property type="entry name" value="WD40_PAC1"/>
</dbReference>
<feature type="compositionally biased region" description="Low complexity" evidence="5">
    <location>
        <begin position="335"/>
        <end position="351"/>
    </location>
</feature>
<evidence type="ECO:0000256" key="3">
    <source>
        <dbReference type="ARBA" id="ARBA00022737"/>
    </source>
</evidence>
<dbReference type="PROSITE" id="PS50082">
    <property type="entry name" value="WD_REPEATS_2"/>
    <property type="match status" value="2"/>
</dbReference>
<dbReference type="PRINTS" id="PR00320">
    <property type="entry name" value="GPROTEINBRPT"/>
</dbReference>
<dbReference type="AlphaFoldDB" id="A0A0D2MNB9"/>
<dbReference type="PANTHER" id="PTHR44675">
    <property type="entry name" value="PAK1 INTERACTING PROTEIN 1"/>
    <property type="match status" value="1"/>
</dbReference>
<keyword evidence="3" id="KW-0677">Repeat</keyword>
<reference evidence="6 7" key="1">
    <citation type="journal article" date="2013" name="BMC Genomics">
        <title>Reconstruction of the lipid metabolism for the microalga Monoraphidium neglectum from its genome sequence reveals characteristics suitable for biofuel production.</title>
        <authorList>
            <person name="Bogen C."/>
            <person name="Al-Dilaimi A."/>
            <person name="Albersmeier A."/>
            <person name="Wichmann J."/>
            <person name="Grundmann M."/>
            <person name="Rupp O."/>
            <person name="Lauersen K.J."/>
            <person name="Blifernez-Klassen O."/>
            <person name="Kalinowski J."/>
            <person name="Goesmann A."/>
            <person name="Mussgnug J.H."/>
            <person name="Kruse O."/>
        </authorList>
    </citation>
    <scope>NUCLEOTIDE SEQUENCE [LARGE SCALE GENOMIC DNA]</scope>
    <source>
        <strain evidence="6 7">SAG 48.87</strain>
    </source>
</reference>
<feature type="repeat" description="WD" evidence="4">
    <location>
        <begin position="123"/>
        <end position="164"/>
    </location>
</feature>
<dbReference type="OrthoDB" id="308449at2759"/>
<dbReference type="PROSITE" id="PS00678">
    <property type="entry name" value="WD_REPEATS_1"/>
    <property type="match status" value="1"/>
</dbReference>
<evidence type="ECO:0000256" key="4">
    <source>
        <dbReference type="PROSITE-ProRule" id="PRU00221"/>
    </source>
</evidence>
<proteinExistence type="predicted"/>
<organism evidence="6 7">
    <name type="scientific">Monoraphidium neglectum</name>
    <dbReference type="NCBI Taxonomy" id="145388"/>
    <lineage>
        <taxon>Eukaryota</taxon>
        <taxon>Viridiplantae</taxon>
        <taxon>Chlorophyta</taxon>
        <taxon>core chlorophytes</taxon>
        <taxon>Chlorophyceae</taxon>
        <taxon>CS clade</taxon>
        <taxon>Sphaeropleales</taxon>
        <taxon>Selenastraceae</taxon>
        <taxon>Monoraphidium</taxon>
    </lineage>
</organism>
<keyword evidence="1" id="KW-0690">Ribosome biogenesis</keyword>
<dbReference type="GO" id="GO:0042254">
    <property type="term" value="P:ribosome biogenesis"/>
    <property type="evidence" value="ECO:0007669"/>
    <property type="project" value="UniProtKB-KW"/>
</dbReference>
<dbReference type="Gene3D" id="2.130.10.10">
    <property type="entry name" value="YVTN repeat-like/Quinoprotein amine dehydrogenase"/>
    <property type="match status" value="2"/>
</dbReference>
<dbReference type="InterPro" id="IPR001680">
    <property type="entry name" value="WD40_rpt"/>
</dbReference>
<keyword evidence="7" id="KW-1185">Reference proteome</keyword>
<evidence type="ECO:0000256" key="5">
    <source>
        <dbReference type="SAM" id="MobiDB-lite"/>
    </source>
</evidence>
<feature type="compositionally biased region" description="Basic residues" evidence="5">
    <location>
        <begin position="455"/>
        <end position="464"/>
    </location>
</feature>
<keyword evidence="2 4" id="KW-0853">WD repeat</keyword>
<feature type="region of interest" description="Disordered" evidence="5">
    <location>
        <begin position="335"/>
        <end position="538"/>
    </location>
</feature>
<dbReference type="PROSITE" id="PS50294">
    <property type="entry name" value="WD_REPEATS_REGION"/>
    <property type="match status" value="1"/>
</dbReference>
<dbReference type="SMART" id="SM00320">
    <property type="entry name" value="WD40"/>
    <property type="match status" value="5"/>
</dbReference>
<evidence type="ECO:0000313" key="6">
    <source>
        <dbReference type="EMBL" id="KIZ02047.1"/>
    </source>
</evidence>
<sequence length="538" mass="58076">MHLVVGTYERFLLGYAVPDALEAGGAQLARAFTHASHQGPVRCVDAAGAYVVSGGSDDQLHLYDVKRGRDLGFLMNPGEGAVPCLQLYTPPGAASPSHLFSGSADGGIAIWRAGGEWEHLKMMKGHRGAVNALAVHPSGRLALSVAHDRQLRMWDLLRGRCTYTAGLDAEGVDIQLGPRGDTYALLCGRTLTLHAAGGEGGLLARLDSEEVKFTCLGRGRQDERVLLVGQEDGTLALWDTREGGGPGAAASARLASRVEKAHKTRIRAIEPVTPDDGGPLPRHVATASSDGVIKIWDCRRMTTVTHSAGCSELANADTKGRITCMTLSAPGRRQAALAGGAGGDAEATAAGEQKTEPKEQRHRQPLEKRQQQQQDQQRQQQQQKRKHQVAASGEQQPAKAQQPVKQGQQQQQQQQQQKTQKQQQQKQQKQQKQVEQFFDDDDDDVELEQQQQRGKGGKAGKQHKAPLNGAGSRRGDGEALVPRVQTVIKKKKKREGHTGQQQRGQQQRRREGQARGSGASGSGGISITNRKAPRPGRS</sequence>
<feature type="compositionally biased region" description="Basic and acidic residues" evidence="5">
    <location>
        <begin position="353"/>
        <end position="370"/>
    </location>
</feature>
<evidence type="ECO:0008006" key="8">
    <source>
        <dbReference type="Google" id="ProtNLM"/>
    </source>
</evidence>
<evidence type="ECO:0000256" key="1">
    <source>
        <dbReference type="ARBA" id="ARBA00022517"/>
    </source>
</evidence>